<gene>
    <name evidence="2" type="ORF">FB558_7797</name>
</gene>
<sequence length="169" mass="18676">MGEQGPRPVRPRISARASYLIAPLVRPNRLYRAVAARLERMPRALRLFTGLERRGKEALYGCRMCGQCALPATAYACPMTCPKQLRNGPCGGVAANGDCEVHPGQRCVWLIAWERAAATGHDADLALLQRPIDQRLRGTSSWVHYWLGRDEGLWTGAGTVDLGMPRVRP</sequence>
<dbReference type="OrthoDB" id="9795431at2"/>
<evidence type="ECO:0000313" key="3">
    <source>
        <dbReference type="Proteomes" id="UP000315677"/>
    </source>
</evidence>
<dbReference type="Pfam" id="PF12225">
    <property type="entry name" value="DUF5981"/>
    <property type="match status" value="1"/>
</dbReference>
<evidence type="ECO:0000259" key="1">
    <source>
        <dbReference type="Pfam" id="PF12225"/>
    </source>
</evidence>
<proteinExistence type="predicted"/>
<accession>A0A543D1D6</accession>
<feature type="domain" description="Methylene-tetrahydrofolate reductase C-terminal-like" evidence="1">
    <location>
        <begin position="46"/>
        <end position="133"/>
    </location>
</feature>
<dbReference type="InterPro" id="IPR022026">
    <property type="entry name" value="DUF5981"/>
</dbReference>
<protein>
    <submittedName>
        <fullName evidence="2">Methylene-tetrahydrofolate reductase-like protein</fullName>
    </submittedName>
</protein>
<dbReference type="Proteomes" id="UP000315677">
    <property type="component" value="Unassembled WGS sequence"/>
</dbReference>
<comment type="caution">
    <text evidence="2">The sequence shown here is derived from an EMBL/GenBank/DDBJ whole genome shotgun (WGS) entry which is preliminary data.</text>
</comment>
<dbReference type="RefSeq" id="WP_142063037.1">
    <property type="nucleotide sequence ID" value="NZ_VFPA01000006.1"/>
</dbReference>
<dbReference type="EMBL" id="VFPA01000006">
    <property type="protein sequence ID" value="TQM03147.1"/>
    <property type="molecule type" value="Genomic_DNA"/>
</dbReference>
<reference evidence="2 3" key="1">
    <citation type="submission" date="2019-06" db="EMBL/GenBank/DDBJ databases">
        <title>Sequencing the genomes of 1000 actinobacteria strains.</title>
        <authorList>
            <person name="Klenk H.-P."/>
        </authorList>
    </citation>
    <scope>NUCLEOTIDE SEQUENCE [LARGE SCALE GENOMIC DNA]</scope>
    <source>
        <strain evidence="2 3">DSM 45301</strain>
    </source>
</reference>
<name>A0A543D1D6_9PSEU</name>
<keyword evidence="3" id="KW-1185">Reference proteome</keyword>
<organism evidence="2 3">
    <name type="scientific">Pseudonocardia kunmingensis</name>
    <dbReference type="NCBI Taxonomy" id="630975"/>
    <lineage>
        <taxon>Bacteria</taxon>
        <taxon>Bacillati</taxon>
        <taxon>Actinomycetota</taxon>
        <taxon>Actinomycetes</taxon>
        <taxon>Pseudonocardiales</taxon>
        <taxon>Pseudonocardiaceae</taxon>
        <taxon>Pseudonocardia</taxon>
    </lineage>
</organism>
<evidence type="ECO:0000313" key="2">
    <source>
        <dbReference type="EMBL" id="TQM03147.1"/>
    </source>
</evidence>
<dbReference type="AlphaFoldDB" id="A0A543D1D6"/>